<dbReference type="STRING" id="383372.Rcas_2004"/>
<sequence length="321" mass="36369">MTSERVQSKAARLRRIEHLLYNAPGGLRVVDLAERCGVDRRTIYRDLAALEEMGAPVWQQGGRYGIERDSYLSTVRLNLNEAVALFFAARLLAHHSDEHNPHVVSALQKLATSLPDATVSSHIARVADLIRERAHRTAYIRVLETITRAWADRRCVTIDYRAASGDVTQRVIEPYVLEVARSEPASYVVAHDRLRGALRTFKLERIAQATILDETYTIPDDFDPYAHFGAAWGVINETEVEVRLRFTGDAARRVRESVWHHSQQIIERADGGCDMVLRVGGVREIRSWVLSWGADVEVLAPEVLRNDIRDHAQRLAAMYQD</sequence>
<dbReference type="InterPro" id="IPR013196">
    <property type="entry name" value="HTH_11"/>
</dbReference>
<dbReference type="PIRSF" id="PIRSF016838">
    <property type="entry name" value="PafC"/>
    <property type="match status" value="1"/>
</dbReference>
<dbReference type="KEGG" id="rca:Rcas_2004"/>
<evidence type="ECO:0000313" key="4">
    <source>
        <dbReference type="EMBL" id="ABU58092.1"/>
    </source>
</evidence>
<evidence type="ECO:0000259" key="1">
    <source>
        <dbReference type="Pfam" id="PF08279"/>
    </source>
</evidence>
<dbReference type="Pfam" id="PF08279">
    <property type="entry name" value="HTH_11"/>
    <property type="match status" value="1"/>
</dbReference>
<dbReference type="EMBL" id="CP000804">
    <property type="protein sequence ID" value="ABU58092.1"/>
    <property type="molecule type" value="Genomic_DNA"/>
</dbReference>
<protein>
    <submittedName>
        <fullName evidence="4">Helix-turn-helix type 11 domain protein</fullName>
    </submittedName>
</protein>
<dbReference type="PANTHER" id="PTHR34580">
    <property type="match status" value="1"/>
</dbReference>
<dbReference type="HOGENOM" id="CLU_041141_4_0_0"/>
<reference evidence="4 5" key="1">
    <citation type="submission" date="2007-08" db="EMBL/GenBank/DDBJ databases">
        <title>Complete sequence of Roseiflexus castenholzii DSM 13941.</title>
        <authorList>
            <consortium name="US DOE Joint Genome Institute"/>
            <person name="Copeland A."/>
            <person name="Lucas S."/>
            <person name="Lapidus A."/>
            <person name="Barry K."/>
            <person name="Glavina del Rio T."/>
            <person name="Dalin E."/>
            <person name="Tice H."/>
            <person name="Pitluck S."/>
            <person name="Thompson L.S."/>
            <person name="Brettin T."/>
            <person name="Bruce D."/>
            <person name="Detter J.C."/>
            <person name="Han C."/>
            <person name="Tapia R."/>
            <person name="Schmutz J."/>
            <person name="Larimer F."/>
            <person name="Land M."/>
            <person name="Hauser L."/>
            <person name="Kyrpides N."/>
            <person name="Mikhailova N."/>
            <person name="Bryant D.A."/>
            <person name="Hanada S."/>
            <person name="Tsukatani Y."/>
            <person name="Richardson P."/>
        </authorList>
    </citation>
    <scope>NUCLEOTIDE SEQUENCE [LARGE SCALE GENOMIC DNA]</scope>
    <source>
        <strain evidence="5">DSM 13941 / HLO8</strain>
    </source>
</reference>
<dbReference type="InterPro" id="IPR036388">
    <property type="entry name" value="WH-like_DNA-bd_sf"/>
</dbReference>
<evidence type="ECO:0000259" key="3">
    <source>
        <dbReference type="Pfam" id="PF25583"/>
    </source>
</evidence>
<dbReference type="SUPFAM" id="SSF46785">
    <property type="entry name" value="Winged helix' DNA-binding domain"/>
    <property type="match status" value="1"/>
</dbReference>
<proteinExistence type="predicted"/>
<dbReference type="InterPro" id="IPR026881">
    <property type="entry name" value="WYL_dom"/>
</dbReference>
<dbReference type="InterPro" id="IPR057727">
    <property type="entry name" value="WCX_dom"/>
</dbReference>
<dbReference type="Gene3D" id="1.10.10.10">
    <property type="entry name" value="Winged helix-like DNA-binding domain superfamily/Winged helix DNA-binding domain"/>
    <property type="match status" value="1"/>
</dbReference>
<dbReference type="InterPro" id="IPR051534">
    <property type="entry name" value="CBASS_pafABC_assoc_protein"/>
</dbReference>
<dbReference type="RefSeq" id="WP_012120516.1">
    <property type="nucleotide sequence ID" value="NC_009767.1"/>
</dbReference>
<dbReference type="PROSITE" id="PS52050">
    <property type="entry name" value="WYL"/>
    <property type="match status" value="1"/>
</dbReference>
<dbReference type="PANTHER" id="PTHR34580:SF1">
    <property type="entry name" value="PROTEIN PAFC"/>
    <property type="match status" value="1"/>
</dbReference>
<dbReference type="Pfam" id="PF25583">
    <property type="entry name" value="WCX"/>
    <property type="match status" value="1"/>
</dbReference>
<evidence type="ECO:0000313" key="5">
    <source>
        <dbReference type="Proteomes" id="UP000000263"/>
    </source>
</evidence>
<evidence type="ECO:0000259" key="2">
    <source>
        <dbReference type="Pfam" id="PF13280"/>
    </source>
</evidence>
<organism evidence="4 5">
    <name type="scientific">Roseiflexus castenholzii (strain DSM 13941 / HLO8)</name>
    <dbReference type="NCBI Taxonomy" id="383372"/>
    <lineage>
        <taxon>Bacteria</taxon>
        <taxon>Bacillati</taxon>
        <taxon>Chloroflexota</taxon>
        <taxon>Chloroflexia</taxon>
        <taxon>Chloroflexales</taxon>
        <taxon>Roseiflexineae</taxon>
        <taxon>Roseiflexaceae</taxon>
        <taxon>Roseiflexus</taxon>
    </lineage>
</organism>
<feature type="domain" description="WYL" evidence="2">
    <location>
        <begin position="142"/>
        <end position="210"/>
    </location>
</feature>
<dbReference type="InterPro" id="IPR036390">
    <property type="entry name" value="WH_DNA-bd_sf"/>
</dbReference>
<feature type="domain" description="WCX" evidence="3">
    <location>
        <begin position="239"/>
        <end position="316"/>
    </location>
</feature>
<feature type="domain" description="Helix-turn-helix type 11" evidence="1">
    <location>
        <begin position="12"/>
        <end position="65"/>
    </location>
</feature>
<dbReference type="InterPro" id="IPR028349">
    <property type="entry name" value="PafC-like"/>
</dbReference>
<dbReference type="AlphaFoldDB" id="A7NKS2"/>
<dbReference type="eggNOG" id="COG2378">
    <property type="taxonomic scope" value="Bacteria"/>
</dbReference>
<name>A7NKS2_ROSCS</name>
<dbReference type="Proteomes" id="UP000000263">
    <property type="component" value="Chromosome"/>
</dbReference>
<accession>A7NKS2</accession>
<dbReference type="OrthoDB" id="9815009at2"/>
<keyword evidence="5" id="KW-1185">Reference proteome</keyword>
<dbReference type="Pfam" id="PF13280">
    <property type="entry name" value="WYL"/>
    <property type="match status" value="1"/>
</dbReference>
<gene>
    <name evidence="4" type="ordered locus">Rcas_2004</name>
</gene>